<evidence type="ECO:0000256" key="17">
    <source>
        <dbReference type="ARBA" id="ARBA00045966"/>
    </source>
</evidence>
<evidence type="ECO:0000256" key="6">
    <source>
        <dbReference type="ARBA" id="ARBA00014190"/>
    </source>
</evidence>
<evidence type="ECO:0000256" key="7">
    <source>
        <dbReference type="ARBA" id="ARBA00022438"/>
    </source>
</evidence>
<name>A0A1S5QN19_TITSE</name>
<comment type="catalytic activity">
    <reaction evidence="18">
        <text>S-benzyl-L-cysteinylglycine + H2O = S-benzyl-L-cysteine + glycine</text>
        <dbReference type="Rhea" id="RHEA:62568"/>
        <dbReference type="ChEBI" id="CHEBI:15377"/>
        <dbReference type="ChEBI" id="CHEBI:57305"/>
        <dbReference type="ChEBI" id="CHEBI:145802"/>
        <dbReference type="ChEBI" id="CHEBI:145803"/>
    </reaction>
    <physiologicalReaction direction="left-to-right" evidence="18">
        <dbReference type="Rhea" id="RHEA:62569"/>
    </physiologicalReaction>
</comment>
<feature type="domain" description="Cytosol aminopeptidase" evidence="20">
    <location>
        <begin position="361"/>
        <end position="368"/>
    </location>
</feature>
<dbReference type="PROSITE" id="PS00631">
    <property type="entry name" value="CYTOSOL_AP"/>
    <property type="match status" value="1"/>
</dbReference>
<evidence type="ECO:0000256" key="14">
    <source>
        <dbReference type="ARBA" id="ARBA00030997"/>
    </source>
</evidence>
<sequence>MVVSSVRIFLKVNRIIKFTQHRRSWMSTLVNEKRGLILGAYEKGEKEEGFLLTAAAQKYDAEVQGRLSELLKISGPTLKRGKTRIFYGIDQQYCCVNVIGLGSSTAGYNEQEEYDEKKENIRVAVSVATKQLRECGAVEIDIDTCDDAEAASEGGHLGLFTYDELKAKSSQKPLVNLQPFGNEGLDKWRIGMVKAEGQNIARRLMESPANIMTPTRFGEIAHNLLTPLGVQVTVRDKAWAESQKMGSYLSVAKGSDEAPKFVELSYDGAGPGVKHLALVGKGITFDSGGISIKPSLHMDLMRADMGGAACIIGSVYAVASLKIPINIVGLMPLCENLPSGHANKPGDVVTAMNGKTIQVDNTDAEGRLILADALCYAHTFNPQMILDLATLTGAMDVALGSGATGAFTNSTKMWEIIHEAGKYTGDRMWRMPLFHHYSKQMTECHLADLCNIGKHGRSGGCCTAAAFLWEFVTHPQWMHLDIAGVMENKDECQYLCKGLAGRPTRTLVEFMSALAKHS</sequence>
<dbReference type="InterPro" id="IPR000819">
    <property type="entry name" value="Peptidase_M17_C"/>
</dbReference>
<dbReference type="GO" id="GO:0006508">
    <property type="term" value="P:proteolysis"/>
    <property type="evidence" value="ECO:0007669"/>
    <property type="project" value="UniProtKB-KW"/>
</dbReference>
<dbReference type="Gene3D" id="3.40.630.10">
    <property type="entry name" value="Zn peptidases"/>
    <property type="match status" value="1"/>
</dbReference>
<evidence type="ECO:0000256" key="11">
    <source>
        <dbReference type="ARBA" id="ARBA00023625"/>
    </source>
</evidence>
<dbReference type="Pfam" id="PF02789">
    <property type="entry name" value="Peptidase_M17_N"/>
    <property type="match status" value="1"/>
</dbReference>
<evidence type="ECO:0000259" key="20">
    <source>
        <dbReference type="PROSITE" id="PS00631"/>
    </source>
</evidence>
<evidence type="ECO:0000256" key="10">
    <source>
        <dbReference type="ARBA" id="ARBA00023511"/>
    </source>
</evidence>
<dbReference type="InterPro" id="IPR011356">
    <property type="entry name" value="Leucine_aapep/pepB"/>
</dbReference>
<dbReference type="Gene3D" id="3.40.220.10">
    <property type="entry name" value="Leucine Aminopeptidase, subunit E, domain 1"/>
    <property type="match status" value="1"/>
</dbReference>
<comment type="catalytic activity">
    <reaction evidence="2">
        <text>Release of N-terminal proline from a peptide.</text>
        <dbReference type="EC" id="3.4.11.5"/>
    </reaction>
</comment>
<dbReference type="EC" id="3.4.11.5" evidence="5"/>
<evidence type="ECO:0000256" key="2">
    <source>
        <dbReference type="ARBA" id="ARBA00001585"/>
    </source>
</evidence>
<keyword evidence="7 21" id="KW-0031">Aminopeptidase</keyword>
<evidence type="ECO:0000256" key="13">
    <source>
        <dbReference type="ARBA" id="ARBA00030930"/>
    </source>
</evidence>
<dbReference type="PRINTS" id="PR00481">
    <property type="entry name" value="LAMNOPPTDASE"/>
</dbReference>
<keyword evidence="8" id="KW-0645">Protease</keyword>
<comment type="catalytic activity">
    <reaction evidence="19">
        <text>L-cysteinylglycine + H2O = L-cysteine + glycine</text>
        <dbReference type="Rhea" id="RHEA:28783"/>
        <dbReference type="ChEBI" id="CHEBI:15377"/>
        <dbReference type="ChEBI" id="CHEBI:35235"/>
        <dbReference type="ChEBI" id="CHEBI:57305"/>
        <dbReference type="ChEBI" id="CHEBI:61694"/>
    </reaction>
    <physiologicalReaction direction="left-to-right" evidence="19">
        <dbReference type="Rhea" id="RHEA:28784"/>
    </physiologicalReaction>
</comment>
<evidence type="ECO:0000313" key="21">
    <source>
        <dbReference type="EMBL" id="AMO02517.1"/>
    </source>
</evidence>
<comment type="function">
    <text evidence="17">Cytosolic metallopeptidase that catalyzes the removal of unsubstituted N-terminal hydrophobic amino acids from various peptides. The presence of Zn(2+) ions is essential for the peptidase activity, and the association with other cofactors can modulate the substrate spectificity of the enzyme. For instance, in the presence of Mn(2+), it displays a specific Cys-Gly hydrolyzing activity of Cys-Gly-S-conjugates. Involved in the metabolism of glutathione and in the degradation of glutathione S-conjugates, which may play a role in the control of the cell redox status.</text>
</comment>
<comment type="catalytic activity">
    <reaction evidence="10">
        <text>an S-substituted L-cysteinylglycine + H2O = an S-substituted L-cysteine + glycine</text>
        <dbReference type="Rhea" id="RHEA:60444"/>
        <dbReference type="ChEBI" id="CHEBI:15377"/>
        <dbReference type="ChEBI" id="CHEBI:57305"/>
        <dbReference type="ChEBI" id="CHEBI:58717"/>
        <dbReference type="ChEBI" id="CHEBI:143103"/>
        <dbReference type="EC" id="3.4.13.23"/>
    </reaction>
    <physiologicalReaction direction="left-to-right" evidence="10">
        <dbReference type="Rhea" id="RHEA:60445"/>
    </physiologicalReaction>
</comment>
<dbReference type="CDD" id="cd00433">
    <property type="entry name" value="Peptidase_M17"/>
    <property type="match status" value="1"/>
</dbReference>
<evidence type="ECO:0000256" key="19">
    <source>
        <dbReference type="ARBA" id="ARBA00049107"/>
    </source>
</evidence>
<proteinExistence type="evidence at transcript level"/>
<evidence type="ECO:0000256" key="15">
    <source>
        <dbReference type="ARBA" id="ARBA00031564"/>
    </source>
</evidence>
<protein>
    <recommendedName>
        <fullName evidence="6">Cytosol aminopeptidase</fullName>
        <ecNumber evidence="4">3.4.11.1</ecNumber>
        <ecNumber evidence="5">3.4.11.5</ecNumber>
        <ecNumber evidence="11">3.4.13.23</ecNumber>
    </recommendedName>
    <alternativeName>
        <fullName evidence="14">Cysteinylglycine-S-conjugate dipeptidase</fullName>
    </alternativeName>
    <alternativeName>
        <fullName evidence="15">Leucine aminopeptidase 3</fullName>
    </alternativeName>
    <alternativeName>
        <fullName evidence="16">Leucyl aminopeptidase</fullName>
    </alternativeName>
    <alternativeName>
        <fullName evidence="13">Proline aminopeptidase</fullName>
    </alternativeName>
    <alternativeName>
        <fullName evidence="12">Prolyl aminopeptidase</fullName>
    </alternativeName>
</protein>
<dbReference type="SUPFAM" id="SSF53187">
    <property type="entry name" value="Zn-dependent exopeptidases"/>
    <property type="match status" value="1"/>
</dbReference>
<keyword evidence="9" id="KW-0378">Hydrolase</keyword>
<dbReference type="InterPro" id="IPR008283">
    <property type="entry name" value="Peptidase_M17_N"/>
</dbReference>
<evidence type="ECO:0000256" key="5">
    <source>
        <dbReference type="ARBA" id="ARBA00012568"/>
    </source>
</evidence>
<dbReference type="EC" id="3.4.11.1" evidence="4"/>
<comment type="similarity">
    <text evidence="3">Belongs to the peptidase M17 family.</text>
</comment>
<evidence type="ECO:0000256" key="12">
    <source>
        <dbReference type="ARBA" id="ARBA00029605"/>
    </source>
</evidence>
<dbReference type="InterPro" id="IPR023042">
    <property type="entry name" value="Peptidase_M17_leu_NH2_pept"/>
</dbReference>
<evidence type="ECO:0000256" key="4">
    <source>
        <dbReference type="ARBA" id="ARBA00012565"/>
    </source>
</evidence>
<dbReference type="PANTHER" id="PTHR11963">
    <property type="entry name" value="LEUCINE AMINOPEPTIDASE-RELATED"/>
    <property type="match status" value="1"/>
</dbReference>
<evidence type="ECO:0000256" key="1">
    <source>
        <dbReference type="ARBA" id="ARBA00000135"/>
    </source>
</evidence>
<dbReference type="EMBL" id="KR068500">
    <property type="protein sequence ID" value="AMO02517.1"/>
    <property type="molecule type" value="mRNA"/>
</dbReference>
<evidence type="ECO:0000256" key="8">
    <source>
        <dbReference type="ARBA" id="ARBA00022670"/>
    </source>
</evidence>
<comment type="catalytic activity">
    <reaction evidence="1">
        <text>Release of an N-terminal amino acid, Xaa-|-Yaa-, in which Xaa is preferably Leu, but may be other amino acids including Pro although not Arg or Lys, and Yaa may be Pro. Amino acid amides and methyl esters are also readily hydrolyzed, but rates on arylamides are exceedingly low.</text>
        <dbReference type="EC" id="3.4.11.1"/>
    </reaction>
</comment>
<reference evidence="21" key="1">
    <citation type="submission" date="2015-04" db="EMBL/GenBank/DDBJ databases">
        <title>Proteases from Tityus serrulatus venom gland: venom proteases and peptide maturation.</title>
        <authorList>
            <person name="Carmo A.O."/>
            <person name="Martins A.P.V."/>
            <person name="Oliveira-Mendes B.B.R."/>
            <person name="Horta C.C.R."/>
            <person name="Dantas A.E."/>
            <person name="Kalapothakis E."/>
        </authorList>
    </citation>
    <scope>NUCLEOTIDE SEQUENCE</scope>
</reference>
<organism evidence="21">
    <name type="scientific">Tityus serrulatus</name>
    <name type="common">Brazilian yellow scorpion</name>
    <dbReference type="NCBI Taxonomy" id="6887"/>
    <lineage>
        <taxon>Eukaryota</taxon>
        <taxon>Metazoa</taxon>
        <taxon>Ecdysozoa</taxon>
        <taxon>Arthropoda</taxon>
        <taxon>Chelicerata</taxon>
        <taxon>Arachnida</taxon>
        <taxon>Scorpiones</taxon>
        <taxon>Buthida</taxon>
        <taxon>Buthoidea</taxon>
        <taxon>Buthidae</taxon>
        <taxon>Tityus</taxon>
    </lineage>
</organism>
<evidence type="ECO:0000256" key="9">
    <source>
        <dbReference type="ARBA" id="ARBA00022801"/>
    </source>
</evidence>
<evidence type="ECO:0000256" key="16">
    <source>
        <dbReference type="ARBA" id="ARBA00033172"/>
    </source>
</evidence>
<dbReference type="GO" id="GO:0030145">
    <property type="term" value="F:manganese ion binding"/>
    <property type="evidence" value="ECO:0007669"/>
    <property type="project" value="InterPro"/>
</dbReference>
<dbReference type="AlphaFoldDB" id="A0A1S5QN19"/>
<dbReference type="PANTHER" id="PTHR11963:SF23">
    <property type="entry name" value="CYTOSOL AMINOPEPTIDASE"/>
    <property type="match status" value="1"/>
</dbReference>
<evidence type="ECO:0000256" key="18">
    <source>
        <dbReference type="ARBA" id="ARBA00047881"/>
    </source>
</evidence>
<evidence type="ECO:0000256" key="3">
    <source>
        <dbReference type="ARBA" id="ARBA00009528"/>
    </source>
</evidence>
<accession>A0A1S5QN19</accession>
<dbReference type="EC" id="3.4.13.23" evidence="11"/>
<dbReference type="GO" id="GO:0070006">
    <property type="term" value="F:metalloaminopeptidase activity"/>
    <property type="evidence" value="ECO:0007669"/>
    <property type="project" value="InterPro"/>
</dbReference>
<dbReference type="Pfam" id="PF00883">
    <property type="entry name" value="Peptidase_M17"/>
    <property type="match status" value="1"/>
</dbReference>
<dbReference type="SUPFAM" id="SSF52949">
    <property type="entry name" value="Macro domain-like"/>
    <property type="match status" value="1"/>
</dbReference>
<dbReference type="HAMAP" id="MF_00181">
    <property type="entry name" value="Cytosol_peptidase_M17"/>
    <property type="match status" value="1"/>
</dbReference>
<dbReference type="InterPro" id="IPR043472">
    <property type="entry name" value="Macro_dom-like"/>
</dbReference>
<dbReference type="GO" id="GO:0005737">
    <property type="term" value="C:cytoplasm"/>
    <property type="evidence" value="ECO:0007669"/>
    <property type="project" value="InterPro"/>
</dbReference>